<dbReference type="InterPro" id="IPR029058">
    <property type="entry name" value="AB_hydrolase_fold"/>
</dbReference>
<dbReference type="Gene3D" id="3.40.50.1820">
    <property type="entry name" value="alpha/beta hydrolase"/>
    <property type="match status" value="1"/>
</dbReference>
<evidence type="ECO:0000313" key="1">
    <source>
        <dbReference type="EMBL" id="ATE84753.1"/>
    </source>
</evidence>
<name>A0A291AUW6_9CAUD</name>
<dbReference type="Proteomes" id="UP000223409">
    <property type="component" value="Genome"/>
</dbReference>
<dbReference type="InterPro" id="IPR041855">
    <property type="entry name" value="Lysin_B_C_ter"/>
</dbReference>
<evidence type="ECO:0000313" key="2">
    <source>
        <dbReference type="Proteomes" id="UP000223409"/>
    </source>
</evidence>
<protein>
    <submittedName>
        <fullName evidence="1">Lysin B</fullName>
    </submittedName>
</protein>
<dbReference type="EMBL" id="MF773750">
    <property type="protein sequence ID" value="ATE84753.1"/>
    <property type="molecule type" value="Genomic_DNA"/>
</dbReference>
<proteinExistence type="predicted"/>
<gene>
    <name evidence="1" type="primary">10</name>
    <name evidence="1" type="ORF">OKCENTRAL2016_10</name>
</gene>
<accession>A0A291AUW6</accession>
<dbReference type="Gene3D" id="1.10.10.1120">
    <property type="entry name" value="Lysin B, C-terminal linker domain"/>
    <property type="match status" value="1"/>
</dbReference>
<reference evidence="1 2" key="1">
    <citation type="submission" date="2017-08" db="EMBL/GenBank/DDBJ databases">
        <authorList>
            <person name="Patton C.J."/>
            <person name="Kotturi H."/>
            <person name="Stoner T.H."/>
            <person name="Garlena R.A."/>
            <person name="Russell D.A."/>
            <person name="Hatfull G.F."/>
        </authorList>
    </citation>
    <scope>NUCLEOTIDE SEQUENCE [LARGE SCALE GENOMIC DNA]</scope>
</reference>
<dbReference type="SUPFAM" id="SSF53474">
    <property type="entry name" value="alpha/beta-Hydrolases"/>
    <property type="match status" value="1"/>
</dbReference>
<organism evidence="1 2">
    <name type="scientific">Mycobacterium phage OKCentral2016</name>
    <dbReference type="NCBI Taxonomy" id="2040289"/>
    <lineage>
        <taxon>Viruses</taxon>
        <taxon>Duplodnaviria</taxon>
        <taxon>Heunggongvirae</taxon>
        <taxon>Uroviricota</taxon>
        <taxon>Caudoviricetes</taxon>
        <taxon>Fromanvirus</taxon>
        <taxon>Fromanvirus goose</taxon>
    </lineage>
</organism>
<sequence>MALKVGSSGPLVNAWIRTMNARFESYSKAYDGGPLREDAYFGYDDAEVQREYERRTGQPVDGEVSDHDLVALGLITEKPWLFTVHGTAQPDPLGPGLPADTAKQVLDLYRWQPIGNYPAKAFPMWPSIMQGYAELVKQIEEKLSRDNSDFAMAGYSQGAVVVGQVLKHEIINPKGRLHKYLHRLKKVVFWGNPMRQKGIAHFDEWIHPVAGPDTMGILEDRLENLEQYDFEVRDYAHDGDMYASIKEDDMHEYQVAIGRIVMKATDFWGGKNSVVAQLGELAQRPLWEGIAVARAIIDALGFATNMGVHGYNIGPAVRFLRELP</sequence>